<evidence type="ECO:0000313" key="2">
    <source>
        <dbReference type="Proteomes" id="UP001146670"/>
    </source>
</evidence>
<comment type="caution">
    <text evidence="1">The sequence shown here is derived from an EMBL/GenBank/DDBJ whole genome shotgun (WGS) entry which is preliminary data.</text>
</comment>
<dbReference type="RefSeq" id="WP_268751354.1">
    <property type="nucleotide sequence ID" value="NZ_JAPRFQ010000001.1"/>
</dbReference>
<sequence length="172" mass="17835">MIISTISFLIFGLVVISIANIERVSAQENEEIETVVQYDNPSEHILHLQLPQDHSVIIDENGLADLTNNVNGQTQRLPYETTDKNDNDVTLIYFIQDDELYVYAQLKSEERGWGKCAVGIAGGAISGGTAAGLKGAGLGTLTLPGIGTVGGGTVGAVAGAVGGGLTGGATFC</sequence>
<accession>A0A9X3FLT5</accession>
<organism evidence="1 2">
    <name type="scientific">Aerococcus kribbianus</name>
    <dbReference type="NCBI Taxonomy" id="2999064"/>
    <lineage>
        <taxon>Bacteria</taxon>
        <taxon>Bacillati</taxon>
        <taxon>Bacillota</taxon>
        <taxon>Bacilli</taxon>
        <taxon>Lactobacillales</taxon>
        <taxon>Aerococcaceae</taxon>
        <taxon>Aerococcus</taxon>
    </lineage>
</organism>
<evidence type="ECO:0000313" key="1">
    <source>
        <dbReference type="EMBL" id="MCZ0725028.1"/>
    </source>
</evidence>
<dbReference type="EMBL" id="JAPRFR010000001">
    <property type="protein sequence ID" value="MCZ0725028.1"/>
    <property type="molecule type" value="Genomic_DNA"/>
</dbReference>
<keyword evidence="2" id="KW-1185">Reference proteome</keyword>
<name>A0A9X3FLT5_9LACT</name>
<dbReference type="Proteomes" id="UP001146670">
    <property type="component" value="Unassembled WGS sequence"/>
</dbReference>
<protein>
    <submittedName>
        <fullName evidence="1">Uncharacterized protein</fullName>
    </submittedName>
</protein>
<dbReference type="AlphaFoldDB" id="A0A9X3FLT5"/>
<gene>
    <name evidence="1" type="ORF">OW157_00415</name>
</gene>
<proteinExistence type="predicted"/>
<reference evidence="1" key="1">
    <citation type="submission" date="2022-12" db="EMBL/GenBank/DDBJ databases">
        <title>Description and comparative metabolic analysis of Aerococcus sp. nov., isolated from the feces of a pig.</title>
        <authorList>
            <person name="Chang Y.-H."/>
        </authorList>
    </citation>
    <scope>NUCLEOTIDE SEQUENCE</scope>
    <source>
        <strain evidence="1">YH-aer222</strain>
    </source>
</reference>